<dbReference type="Proteomes" id="UP000278627">
    <property type="component" value="Unassembled WGS sequence"/>
</dbReference>
<proteinExistence type="predicted"/>
<protein>
    <submittedName>
        <fullName evidence="1 3">Uncharacterized protein</fullName>
    </submittedName>
</protein>
<reference evidence="3" key="1">
    <citation type="submission" date="2017-02" db="UniProtKB">
        <authorList>
            <consortium name="WormBaseParasite"/>
        </authorList>
    </citation>
    <scope>IDENTIFICATION</scope>
</reference>
<keyword evidence="2" id="KW-1185">Reference proteome</keyword>
<dbReference type="STRING" id="6280.A0A0N4TEB8"/>
<name>A0A0N4TEB8_BRUPA</name>
<dbReference type="EMBL" id="UZAD01006060">
    <property type="protein sequence ID" value="VDN87704.1"/>
    <property type="molecule type" value="Genomic_DNA"/>
</dbReference>
<sequence>MSETLENIKSSIIRWWTAVSADKQPKPNPARMVTVQEVRFSLYFILNQSFNFIYSDYSLVPYLSDRYKIWIRFDRLHERNVLSNLFTIH</sequence>
<evidence type="ECO:0000313" key="2">
    <source>
        <dbReference type="Proteomes" id="UP000278627"/>
    </source>
</evidence>
<organism evidence="3">
    <name type="scientific">Brugia pahangi</name>
    <name type="common">Filarial nematode worm</name>
    <dbReference type="NCBI Taxonomy" id="6280"/>
    <lineage>
        <taxon>Eukaryota</taxon>
        <taxon>Metazoa</taxon>
        <taxon>Ecdysozoa</taxon>
        <taxon>Nematoda</taxon>
        <taxon>Chromadorea</taxon>
        <taxon>Rhabditida</taxon>
        <taxon>Spirurina</taxon>
        <taxon>Spiruromorpha</taxon>
        <taxon>Filarioidea</taxon>
        <taxon>Onchocercidae</taxon>
        <taxon>Brugia</taxon>
    </lineage>
</organism>
<dbReference type="WBParaSite" id="BPAG_0000655601-mRNA-1">
    <property type="protein sequence ID" value="BPAG_0000655601-mRNA-1"/>
    <property type="gene ID" value="BPAG_0000655601"/>
</dbReference>
<gene>
    <name evidence="1" type="ORF">BPAG_LOCUS6518</name>
</gene>
<dbReference type="AlphaFoldDB" id="A0A0N4TEB8"/>
<reference evidence="1 2" key="2">
    <citation type="submission" date="2018-11" db="EMBL/GenBank/DDBJ databases">
        <authorList>
            <consortium name="Pathogen Informatics"/>
        </authorList>
    </citation>
    <scope>NUCLEOTIDE SEQUENCE [LARGE SCALE GENOMIC DNA]</scope>
</reference>
<evidence type="ECO:0000313" key="1">
    <source>
        <dbReference type="EMBL" id="VDN87704.1"/>
    </source>
</evidence>
<accession>A0A0N4TEB8</accession>
<evidence type="ECO:0000313" key="3">
    <source>
        <dbReference type="WBParaSite" id="BPAG_0000655601-mRNA-1"/>
    </source>
</evidence>